<feature type="binding site" evidence="6">
    <location>
        <position position="81"/>
    </location>
    <ligand>
        <name>S-adenosyl-L-methionine</name>
        <dbReference type="ChEBI" id="CHEBI:59789"/>
    </ligand>
</feature>
<dbReference type="GO" id="GO:0070043">
    <property type="term" value="F:rRNA (guanine-N7-)-methyltransferase activity"/>
    <property type="evidence" value="ECO:0007669"/>
    <property type="project" value="UniProtKB-UniRule"/>
</dbReference>
<dbReference type="GO" id="GO:0005829">
    <property type="term" value="C:cytosol"/>
    <property type="evidence" value="ECO:0007669"/>
    <property type="project" value="TreeGrafter"/>
</dbReference>
<evidence type="ECO:0000256" key="4">
    <source>
        <dbReference type="ARBA" id="ARBA00022679"/>
    </source>
</evidence>
<evidence type="ECO:0000313" key="8">
    <source>
        <dbReference type="Proteomes" id="UP000326287"/>
    </source>
</evidence>
<reference evidence="7 8" key="1">
    <citation type="submission" date="2019-02" db="EMBL/GenBank/DDBJ databases">
        <authorList>
            <person name="Li S.-H."/>
        </authorList>
    </citation>
    <scope>NUCLEOTIDE SEQUENCE [LARGE SCALE GENOMIC DNA]</scope>
    <source>
        <strain evidence="7 8">IMCC14385</strain>
    </source>
</reference>
<evidence type="ECO:0000256" key="6">
    <source>
        <dbReference type="HAMAP-Rule" id="MF_00074"/>
    </source>
</evidence>
<dbReference type="KEGG" id="halc:EY643_19470"/>
<evidence type="ECO:0000256" key="1">
    <source>
        <dbReference type="ARBA" id="ARBA00022490"/>
    </source>
</evidence>
<keyword evidence="1 6" id="KW-0963">Cytoplasm</keyword>
<name>A0A5P9NRM0_9GAMM</name>
<comment type="similarity">
    <text evidence="6">Belongs to the methyltransferase superfamily. RNA methyltransferase RsmG family.</text>
</comment>
<comment type="caution">
    <text evidence="6">Lacks conserved residue(s) required for the propagation of feature annotation.</text>
</comment>
<comment type="catalytic activity">
    <reaction evidence="6">
        <text>guanosine(527) in 16S rRNA + S-adenosyl-L-methionine = N(7)-methylguanosine(527) in 16S rRNA + S-adenosyl-L-homocysteine</text>
        <dbReference type="Rhea" id="RHEA:42732"/>
        <dbReference type="Rhea" id="RHEA-COMP:10209"/>
        <dbReference type="Rhea" id="RHEA-COMP:10210"/>
        <dbReference type="ChEBI" id="CHEBI:57856"/>
        <dbReference type="ChEBI" id="CHEBI:59789"/>
        <dbReference type="ChEBI" id="CHEBI:74269"/>
        <dbReference type="ChEBI" id="CHEBI:74480"/>
        <dbReference type="EC" id="2.1.1.170"/>
    </reaction>
</comment>
<dbReference type="CDD" id="cd02440">
    <property type="entry name" value="AdoMet_MTases"/>
    <property type="match status" value="1"/>
</dbReference>
<keyword evidence="5 6" id="KW-0949">S-adenosyl-L-methionine</keyword>
<accession>A0A5P9NRM0</accession>
<dbReference type="InterPro" id="IPR003682">
    <property type="entry name" value="rRNA_ssu_MeTfrase_G"/>
</dbReference>
<feature type="binding site" evidence="6">
    <location>
        <position position="147"/>
    </location>
    <ligand>
        <name>S-adenosyl-L-methionine</name>
        <dbReference type="ChEBI" id="CHEBI:59789"/>
    </ligand>
</feature>
<evidence type="ECO:0000313" key="7">
    <source>
        <dbReference type="EMBL" id="QFU77678.1"/>
    </source>
</evidence>
<dbReference type="EMBL" id="CP036422">
    <property type="protein sequence ID" value="QFU77678.1"/>
    <property type="molecule type" value="Genomic_DNA"/>
</dbReference>
<protein>
    <recommendedName>
        <fullName evidence="6">Ribosomal RNA small subunit methyltransferase G</fullName>
        <ecNumber evidence="6">2.1.1.170</ecNumber>
    </recommendedName>
    <alternativeName>
        <fullName evidence="6">16S rRNA 7-methylguanosine methyltransferase</fullName>
        <shortName evidence="6">16S rRNA m7G methyltransferase</shortName>
    </alternativeName>
</protein>
<keyword evidence="8" id="KW-1185">Reference proteome</keyword>
<feature type="binding site" evidence="6">
    <location>
        <begin position="132"/>
        <end position="133"/>
    </location>
    <ligand>
        <name>S-adenosyl-L-methionine</name>
        <dbReference type="ChEBI" id="CHEBI:59789"/>
    </ligand>
</feature>
<dbReference type="RefSeq" id="WP_153240824.1">
    <property type="nucleotide sequence ID" value="NZ_CP036422.1"/>
</dbReference>
<keyword evidence="4 6" id="KW-0808">Transferase</keyword>
<comment type="subcellular location">
    <subcellularLocation>
        <location evidence="6">Cytoplasm</location>
    </subcellularLocation>
</comment>
<keyword evidence="3 6" id="KW-0489">Methyltransferase</keyword>
<dbReference type="InterPro" id="IPR029063">
    <property type="entry name" value="SAM-dependent_MTases_sf"/>
</dbReference>
<dbReference type="PANTHER" id="PTHR31760">
    <property type="entry name" value="S-ADENOSYL-L-METHIONINE-DEPENDENT METHYLTRANSFERASES SUPERFAMILY PROTEIN"/>
    <property type="match status" value="1"/>
</dbReference>
<sequence>MSAALDKALASQLKAGCHTLGVAQDAQAQAKLLAYLELLIKWNKAYNLTAVRDPAQMVTRHLLDSLAIAPCIRGSRLIDVGTGGGLPGVPMSILFPEREFHLLDSNGKKTRFLFQVKTALGLDNMTVHQARVESFAPEAPFDTVLSRAFASIEDMVRGCRHLLGRNGHFLAMKGAYPEKEIAAVAAECQLECVHELHVPGLDEQRHLVDMTLL</sequence>
<dbReference type="PANTHER" id="PTHR31760:SF0">
    <property type="entry name" value="S-ADENOSYL-L-METHIONINE-DEPENDENT METHYLTRANSFERASES SUPERFAMILY PROTEIN"/>
    <property type="match status" value="1"/>
</dbReference>
<feature type="binding site" evidence="6">
    <location>
        <position position="86"/>
    </location>
    <ligand>
        <name>S-adenosyl-L-methionine</name>
        <dbReference type="ChEBI" id="CHEBI:59789"/>
    </ligand>
</feature>
<dbReference type="NCBIfam" id="TIGR00138">
    <property type="entry name" value="rsmG_gidB"/>
    <property type="match status" value="1"/>
</dbReference>
<comment type="function">
    <text evidence="6">Specifically methylates the N7 position of guanine in position 527 of 16S rRNA.</text>
</comment>
<dbReference type="Gene3D" id="3.40.50.150">
    <property type="entry name" value="Vaccinia Virus protein VP39"/>
    <property type="match status" value="1"/>
</dbReference>
<dbReference type="HAMAP" id="MF_00074">
    <property type="entry name" value="16SrRNA_methyltr_G"/>
    <property type="match status" value="1"/>
</dbReference>
<keyword evidence="2 6" id="KW-0698">rRNA processing</keyword>
<evidence type="ECO:0000256" key="3">
    <source>
        <dbReference type="ARBA" id="ARBA00022603"/>
    </source>
</evidence>
<dbReference type="Pfam" id="PF02527">
    <property type="entry name" value="GidB"/>
    <property type="match status" value="1"/>
</dbReference>
<dbReference type="PIRSF" id="PIRSF003078">
    <property type="entry name" value="GidB"/>
    <property type="match status" value="1"/>
</dbReference>
<dbReference type="OrthoDB" id="9808773at2"/>
<proteinExistence type="inferred from homology"/>
<gene>
    <name evidence="6 7" type="primary">rsmG</name>
    <name evidence="7" type="ORF">EY643_19470</name>
</gene>
<dbReference type="Proteomes" id="UP000326287">
    <property type="component" value="Chromosome"/>
</dbReference>
<organism evidence="7 8">
    <name type="scientific">Halioglobus maricola</name>
    <dbReference type="NCBI Taxonomy" id="2601894"/>
    <lineage>
        <taxon>Bacteria</taxon>
        <taxon>Pseudomonadati</taxon>
        <taxon>Pseudomonadota</taxon>
        <taxon>Gammaproteobacteria</taxon>
        <taxon>Cellvibrionales</taxon>
        <taxon>Halieaceae</taxon>
        <taxon>Halioglobus</taxon>
    </lineage>
</organism>
<evidence type="ECO:0000256" key="5">
    <source>
        <dbReference type="ARBA" id="ARBA00022691"/>
    </source>
</evidence>
<dbReference type="EC" id="2.1.1.170" evidence="6"/>
<evidence type="ECO:0000256" key="2">
    <source>
        <dbReference type="ARBA" id="ARBA00022552"/>
    </source>
</evidence>
<dbReference type="AlphaFoldDB" id="A0A5P9NRM0"/>
<dbReference type="SUPFAM" id="SSF53335">
    <property type="entry name" value="S-adenosyl-L-methionine-dependent methyltransferases"/>
    <property type="match status" value="1"/>
</dbReference>